<reference evidence="2" key="1">
    <citation type="journal article" date="2014" name="Front. Microbiol.">
        <title>High frequency of phylogenetically diverse reductive dehalogenase-homologous genes in deep subseafloor sedimentary metagenomes.</title>
        <authorList>
            <person name="Kawai M."/>
            <person name="Futagami T."/>
            <person name="Toyoda A."/>
            <person name="Takaki Y."/>
            <person name="Nishi S."/>
            <person name="Hori S."/>
            <person name="Arai W."/>
            <person name="Tsubouchi T."/>
            <person name="Morono Y."/>
            <person name="Uchiyama I."/>
            <person name="Ito T."/>
            <person name="Fujiyama A."/>
            <person name="Inagaki F."/>
            <person name="Takami H."/>
        </authorList>
    </citation>
    <scope>NUCLEOTIDE SEQUENCE</scope>
    <source>
        <strain evidence="2">Expedition CK06-06</strain>
    </source>
</reference>
<protein>
    <recommendedName>
        <fullName evidence="1">DUF6969 domain-containing protein</fullName>
    </recommendedName>
</protein>
<dbReference type="EMBL" id="BARS01054453">
    <property type="protein sequence ID" value="GAG48897.1"/>
    <property type="molecule type" value="Genomic_DNA"/>
</dbReference>
<dbReference type="AlphaFoldDB" id="X0YPR8"/>
<feature type="non-terminal residue" evidence="2">
    <location>
        <position position="1"/>
    </location>
</feature>
<proteinExistence type="predicted"/>
<comment type="caution">
    <text evidence="2">The sequence shown here is derived from an EMBL/GenBank/DDBJ whole genome shotgun (WGS) entry which is preliminary data.</text>
</comment>
<dbReference type="Pfam" id="PF22308">
    <property type="entry name" value="DUF6969"/>
    <property type="match status" value="1"/>
</dbReference>
<organism evidence="2">
    <name type="scientific">marine sediment metagenome</name>
    <dbReference type="NCBI Taxonomy" id="412755"/>
    <lineage>
        <taxon>unclassified sequences</taxon>
        <taxon>metagenomes</taxon>
        <taxon>ecological metagenomes</taxon>
    </lineage>
</organism>
<evidence type="ECO:0000313" key="2">
    <source>
        <dbReference type="EMBL" id="GAG48897.1"/>
    </source>
</evidence>
<sequence>PFRLFTVNRWVTGEVWYKAKAVKRMLDLFVIDHTWPSWPVNQWVTAMVPLFKPQIIALIDERDRTIERWVGEETKTDTPHEKVFEDREREITSFLDIDIQAQVKAVEEEIGRRDR</sequence>
<name>X0YPR8_9ZZZZ</name>
<accession>X0YPR8</accession>
<feature type="domain" description="DUF6969" evidence="1">
    <location>
        <begin position="1"/>
        <end position="97"/>
    </location>
</feature>
<gene>
    <name evidence="2" type="ORF">S01H1_80608</name>
</gene>
<evidence type="ECO:0000259" key="1">
    <source>
        <dbReference type="Pfam" id="PF22308"/>
    </source>
</evidence>
<dbReference type="InterPro" id="IPR054242">
    <property type="entry name" value="DUF6969"/>
</dbReference>